<dbReference type="InterPro" id="IPR036249">
    <property type="entry name" value="Thioredoxin-like_sf"/>
</dbReference>
<dbReference type="OrthoDB" id="422574at2759"/>
<evidence type="ECO:0000313" key="7">
    <source>
        <dbReference type="Proteomes" id="UP000028582"/>
    </source>
</evidence>
<dbReference type="Proteomes" id="UP000028582">
    <property type="component" value="Unassembled WGS sequence"/>
</dbReference>
<dbReference type="Gene3D" id="1.20.1050.10">
    <property type="match status" value="2"/>
</dbReference>
<dbReference type="PROSITE" id="PS50405">
    <property type="entry name" value="GST_CTER"/>
    <property type="match status" value="2"/>
</dbReference>
<dbReference type="SUPFAM" id="SSF47616">
    <property type="entry name" value="GST C-terminal domain-like"/>
    <property type="match status" value="2"/>
</dbReference>
<dbReference type="InterPro" id="IPR010987">
    <property type="entry name" value="Glutathione-S-Trfase_C-like"/>
</dbReference>
<dbReference type="FunFam" id="3.40.30.10:FF:000295">
    <property type="entry name" value="Glutathione S-transferase unclassified 1"/>
    <property type="match status" value="2"/>
</dbReference>
<evidence type="ECO:0000259" key="4">
    <source>
        <dbReference type="PROSITE" id="PS50404"/>
    </source>
</evidence>
<proteinExistence type="predicted"/>
<dbReference type="SFLD" id="SFLDS00019">
    <property type="entry name" value="Glutathione_Transferase_(cytos"/>
    <property type="match status" value="2"/>
</dbReference>
<dbReference type="EMBL" id="ANJA01003331">
    <property type="protein sequence ID" value="ETO64113.1"/>
    <property type="molecule type" value="Genomic_DNA"/>
</dbReference>
<dbReference type="InterPro" id="IPR004046">
    <property type="entry name" value="GST_C"/>
</dbReference>
<feature type="domain" description="GST C-terminal" evidence="5">
    <location>
        <begin position="319"/>
        <end position="448"/>
    </location>
</feature>
<evidence type="ECO:0000256" key="3">
    <source>
        <dbReference type="ARBA" id="ARBA00022679"/>
    </source>
</evidence>
<dbReference type="InterPro" id="IPR036282">
    <property type="entry name" value="Glutathione-S-Trfase_C_sf"/>
</dbReference>
<dbReference type="InterPro" id="IPR040079">
    <property type="entry name" value="Glutathione_S-Trfase"/>
</dbReference>
<evidence type="ECO:0000259" key="5">
    <source>
        <dbReference type="PROSITE" id="PS50405"/>
    </source>
</evidence>
<dbReference type="InterPro" id="IPR004045">
    <property type="entry name" value="Glutathione_S-Trfase_N"/>
</dbReference>
<keyword evidence="3" id="KW-0808">Transferase</keyword>
<sequence>MTIKLYANLISQPSRAAEWILRLKKLDHEFVAADFGSAIFKSPEFLKLNPNGLIPVLQDGDFSIFEGSAIMQYLAEKNGWTDLYPADVQAHAKVNQYLHWHHTNARHITPKVLVPLMHTKQNVATPEEAILVKDTPALLTKLSELMEKFLVKDFVAETDQPTIADIAAYCEFVQVELMGIYDFSKYPKLAAWLKRMKSVPHHDEIHAPLDQFLTSQELKTKAAANADTVNCKMTLKLYANLVSQPSRAVEWVMRLKNLEHELVLTEFGSRTFTSAEFLALNPNGLIPVLQDGDFALFESSAILVYLAEKFGWTDLYPADVQAHAKVNEYLHWHHTNARLITMKVLVPLKRVKQNKQLPDDVVLVKEAPTLIAKLLKLVEKFLVKDFIAETDTPTLADFVAYCEFVQIELMGIFQLSEYPKFSAWMQRMKKTPMHDEMHATLNEFLANLGLKTKAKAKEEEGQENP</sequence>
<protein>
    <submittedName>
        <fullName evidence="6">Uncharacterized protein</fullName>
    </submittedName>
</protein>
<dbReference type="GO" id="GO:0006749">
    <property type="term" value="P:glutathione metabolic process"/>
    <property type="evidence" value="ECO:0007669"/>
    <property type="project" value="TreeGrafter"/>
</dbReference>
<keyword evidence="2" id="KW-0963">Cytoplasm</keyword>
<evidence type="ECO:0000313" key="6">
    <source>
        <dbReference type="EMBL" id="ETO64113.1"/>
    </source>
</evidence>
<name>A0A080ZBV2_PHYNI</name>
<dbReference type="SUPFAM" id="SSF52833">
    <property type="entry name" value="Thioredoxin-like"/>
    <property type="match status" value="2"/>
</dbReference>
<comment type="caution">
    <text evidence="6">The sequence shown here is derived from an EMBL/GenBank/DDBJ whole genome shotgun (WGS) entry which is preliminary data.</text>
</comment>
<comment type="subcellular location">
    <subcellularLocation>
        <location evidence="1">Cytoplasm</location>
    </subcellularLocation>
</comment>
<dbReference type="Pfam" id="PF00043">
    <property type="entry name" value="GST_C"/>
    <property type="match status" value="2"/>
</dbReference>
<feature type="domain" description="GST C-terminal" evidence="5">
    <location>
        <begin position="87"/>
        <end position="222"/>
    </location>
</feature>
<gene>
    <name evidence="6" type="ORF">F444_18294</name>
</gene>
<dbReference type="GO" id="GO:0004364">
    <property type="term" value="F:glutathione transferase activity"/>
    <property type="evidence" value="ECO:0007669"/>
    <property type="project" value="TreeGrafter"/>
</dbReference>
<dbReference type="SFLD" id="SFLDG00358">
    <property type="entry name" value="Main_(cytGST)"/>
    <property type="match status" value="2"/>
</dbReference>
<feature type="domain" description="GST N-terminal" evidence="4">
    <location>
        <begin position="233"/>
        <end position="314"/>
    </location>
</feature>
<feature type="domain" description="GST N-terminal" evidence="4">
    <location>
        <begin position="1"/>
        <end position="82"/>
    </location>
</feature>
<dbReference type="InterPro" id="IPR051369">
    <property type="entry name" value="GST_Theta"/>
</dbReference>
<dbReference type="AlphaFoldDB" id="A0A080ZBV2"/>
<dbReference type="GO" id="GO:0005737">
    <property type="term" value="C:cytoplasm"/>
    <property type="evidence" value="ECO:0007669"/>
    <property type="project" value="UniProtKB-SubCell"/>
</dbReference>
<organism evidence="6 7">
    <name type="scientific">Phytophthora nicotianae P1976</name>
    <dbReference type="NCBI Taxonomy" id="1317066"/>
    <lineage>
        <taxon>Eukaryota</taxon>
        <taxon>Sar</taxon>
        <taxon>Stramenopiles</taxon>
        <taxon>Oomycota</taxon>
        <taxon>Peronosporomycetes</taxon>
        <taxon>Peronosporales</taxon>
        <taxon>Peronosporaceae</taxon>
        <taxon>Phytophthora</taxon>
    </lineage>
</organism>
<dbReference type="PANTHER" id="PTHR43917">
    <property type="match status" value="1"/>
</dbReference>
<accession>A0A080ZBV2</accession>
<reference evidence="6 7" key="1">
    <citation type="submission" date="2013-11" db="EMBL/GenBank/DDBJ databases">
        <title>The Genome Sequence of Phytophthora parasitica P1976.</title>
        <authorList>
            <consortium name="The Broad Institute Genomics Platform"/>
            <person name="Russ C."/>
            <person name="Tyler B."/>
            <person name="Panabieres F."/>
            <person name="Shan W."/>
            <person name="Tripathy S."/>
            <person name="Grunwald N."/>
            <person name="Machado M."/>
            <person name="Johnson C.S."/>
            <person name="Walker B."/>
            <person name="Young S."/>
            <person name="Zeng Q."/>
            <person name="Gargeya S."/>
            <person name="Fitzgerald M."/>
            <person name="Haas B."/>
            <person name="Abouelleil A."/>
            <person name="Allen A.W."/>
            <person name="Alvarado L."/>
            <person name="Arachchi H.M."/>
            <person name="Berlin A.M."/>
            <person name="Chapman S.B."/>
            <person name="Gainer-Dewar J."/>
            <person name="Goldberg J."/>
            <person name="Griggs A."/>
            <person name="Gujja S."/>
            <person name="Hansen M."/>
            <person name="Howarth C."/>
            <person name="Imamovic A."/>
            <person name="Ireland A."/>
            <person name="Larimer J."/>
            <person name="McCowan C."/>
            <person name="Murphy C."/>
            <person name="Pearson M."/>
            <person name="Poon T.W."/>
            <person name="Priest M."/>
            <person name="Roberts A."/>
            <person name="Saif S."/>
            <person name="Shea T."/>
            <person name="Sisk P."/>
            <person name="Sykes S."/>
            <person name="Wortman J."/>
            <person name="Nusbaum C."/>
            <person name="Birren B."/>
        </authorList>
    </citation>
    <scope>NUCLEOTIDE SEQUENCE [LARGE SCALE GENOMIC DNA]</scope>
    <source>
        <strain evidence="6 7">P1976</strain>
    </source>
</reference>
<evidence type="ECO:0000256" key="1">
    <source>
        <dbReference type="ARBA" id="ARBA00004496"/>
    </source>
</evidence>
<dbReference type="Pfam" id="PF02798">
    <property type="entry name" value="GST_N"/>
    <property type="match status" value="2"/>
</dbReference>
<dbReference type="PANTHER" id="PTHR43917:SF8">
    <property type="entry name" value="GH16740P-RELATED"/>
    <property type="match status" value="1"/>
</dbReference>
<dbReference type="Gene3D" id="3.40.30.10">
    <property type="entry name" value="Glutaredoxin"/>
    <property type="match status" value="2"/>
</dbReference>
<dbReference type="PROSITE" id="PS50404">
    <property type="entry name" value="GST_NTER"/>
    <property type="match status" value="2"/>
</dbReference>
<dbReference type="FunFam" id="1.20.1050.10:FF:000039">
    <property type="entry name" value="Glutathione S-transferase theta-1"/>
    <property type="match status" value="2"/>
</dbReference>
<evidence type="ECO:0000256" key="2">
    <source>
        <dbReference type="ARBA" id="ARBA00022490"/>
    </source>
</evidence>